<evidence type="ECO:0000256" key="3">
    <source>
        <dbReference type="ARBA" id="ARBA00022475"/>
    </source>
</evidence>
<evidence type="ECO:0000256" key="7">
    <source>
        <dbReference type="ARBA" id="ARBA00022989"/>
    </source>
</evidence>
<evidence type="ECO:0000256" key="9">
    <source>
        <dbReference type="SAM" id="Coils"/>
    </source>
</evidence>
<dbReference type="InterPro" id="IPR050445">
    <property type="entry name" value="Bact_polysacc_biosynth/exp"/>
</dbReference>
<dbReference type="InterPro" id="IPR002586">
    <property type="entry name" value="CobQ/CobB/MinD/ParA_Nub-bd_dom"/>
</dbReference>
<evidence type="ECO:0000256" key="11">
    <source>
        <dbReference type="SAM" id="Phobius"/>
    </source>
</evidence>
<dbReference type="NCBIfam" id="TIGR01007">
    <property type="entry name" value="eps_fam"/>
    <property type="match status" value="1"/>
</dbReference>
<keyword evidence="15" id="KW-1185">Reference proteome</keyword>
<evidence type="ECO:0000259" key="12">
    <source>
        <dbReference type="Pfam" id="PF01656"/>
    </source>
</evidence>
<keyword evidence="6" id="KW-0067">ATP-binding</keyword>
<gene>
    <name evidence="14" type="ORF">OGM63_14255</name>
</gene>
<feature type="coiled-coil region" evidence="9">
    <location>
        <begin position="195"/>
        <end position="266"/>
    </location>
</feature>
<dbReference type="RefSeq" id="WP_263746239.1">
    <property type="nucleotide sequence ID" value="NZ_JAOWRF010000211.1"/>
</dbReference>
<reference evidence="14 15" key="1">
    <citation type="submission" date="2022-10" db="EMBL/GenBank/DDBJ databases">
        <title>Identification of biosynthetic pathway for the production of the potent trypsin inhibitor radiosumin.</title>
        <authorList>
            <person name="Fewer D.P."/>
            <person name="Delbaje E."/>
            <person name="Ouyang X."/>
            <person name="Agostino P.D."/>
            <person name="Wahlsten M."/>
            <person name="Jokela J."/>
            <person name="Permi P."/>
            <person name="Haapaniemi E."/>
            <person name="Koistinen H."/>
        </authorList>
    </citation>
    <scope>NUCLEOTIDE SEQUENCE [LARGE SCALE GENOMIC DNA]</scope>
    <source>
        <strain evidence="14 15">NIES-515</strain>
    </source>
</reference>
<dbReference type="SUPFAM" id="SSF52540">
    <property type="entry name" value="P-loop containing nucleoside triphosphate hydrolases"/>
    <property type="match status" value="1"/>
</dbReference>
<dbReference type="Proteomes" id="UP001526143">
    <property type="component" value="Unassembled WGS sequence"/>
</dbReference>
<comment type="subcellular location">
    <subcellularLocation>
        <location evidence="1">Cell membrane</location>
        <topology evidence="1">Multi-pass membrane protein</topology>
    </subcellularLocation>
</comment>
<keyword evidence="7 11" id="KW-1133">Transmembrane helix</keyword>
<dbReference type="Pfam" id="PF02706">
    <property type="entry name" value="Wzz"/>
    <property type="match status" value="1"/>
</dbReference>
<feature type="transmembrane region" description="Helical" evidence="11">
    <location>
        <begin position="51"/>
        <end position="70"/>
    </location>
</feature>
<evidence type="ECO:0000256" key="5">
    <source>
        <dbReference type="ARBA" id="ARBA00022741"/>
    </source>
</evidence>
<dbReference type="PANTHER" id="PTHR32309">
    <property type="entry name" value="TYROSINE-PROTEIN KINASE"/>
    <property type="match status" value="1"/>
</dbReference>
<evidence type="ECO:0000256" key="1">
    <source>
        <dbReference type="ARBA" id="ARBA00004651"/>
    </source>
</evidence>
<keyword evidence="4 11" id="KW-0812">Transmembrane</keyword>
<evidence type="ECO:0000256" key="6">
    <source>
        <dbReference type="ARBA" id="ARBA00022840"/>
    </source>
</evidence>
<keyword evidence="8 11" id="KW-0472">Membrane</keyword>
<comment type="similarity">
    <text evidence="2">Belongs to the CpsC/CapA family.</text>
</comment>
<evidence type="ECO:0000256" key="2">
    <source>
        <dbReference type="ARBA" id="ARBA00006683"/>
    </source>
</evidence>
<keyword evidence="5" id="KW-0547">Nucleotide-binding</keyword>
<evidence type="ECO:0000313" key="15">
    <source>
        <dbReference type="Proteomes" id="UP001526143"/>
    </source>
</evidence>
<keyword evidence="9" id="KW-0175">Coiled coil</keyword>
<dbReference type="EMBL" id="JAOWRF010000211">
    <property type="protein sequence ID" value="MCV3214663.1"/>
    <property type="molecule type" value="Genomic_DNA"/>
</dbReference>
<feature type="coiled-coil region" evidence="9">
    <location>
        <begin position="340"/>
        <end position="370"/>
    </location>
</feature>
<keyword evidence="3" id="KW-1003">Cell membrane</keyword>
<organism evidence="14 15">
    <name type="scientific">Plectonema radiosum NIES-515</name>
    <dbReference type="NCBI Taxonomy" id="2986073"/>
    <lineage>
        <taxon>Bacteria</taxon>
        <taxon>Bacillati</taxon>
        <taxon>Cyanobacteriota</taxon>
        <taxon>Cyanophyceae</taxon>
        <taxon>Oscillatoriophycideae</taxon>
        <taxon>Oscillatoriales</taxon>
        <taxon>Microcoleaceae</taxon>
        <taxon>Plectonema</taxon>
    </lineage>
</organism>
<feature type="domain" description="CobQ/CobB/MinD/ParA nucleotide binding" evidence="12">
    <location>
        <begin position="542"/>
        <end position="651"/>
    </location>
</feature>
<evidence type="ECO:0000256" key="4">
    <source>
        <dbReference type="ARBA" id="ARBA00022692"/>
    </source>
</evidence>
<evidence type="ECO:0000313" key="14">
    <source>
        <dbReference type="EMBL" id="MCV3214663.1"/>
    </source>
</evidence>
<dbReference type="Gene3D" id="3.40.50.300">
    <property type="entry name" value="P-loop containing nucleotide triphosphate hydrolases"/>
    <property type="match status" value="1"/>
</dbReference>
<feature type="region of interest" description="Disordered" evidence="10">
    <location>
        <begin position="1"/>
        <end position="20"/>
    </location>
</feature>
<dbReference type="InterPro" id="IPR005702">
    <property type="entry name" value="Wzc-like_C"/>
</dbReference>
<evidence type="ECO:0000256" key="10">
    <source>
        <dbReference type="SAM" id="MobiDB-lite"/>
    </source>
</evidence>
<feature type="domain" description="Polysaccharide chain length determinant N-terminal" evidence="13">
    <location>
        <begin position="39"/>
        <end position="129"/>
    </location>
</feature>
<proteinExistence type="inferred from homology"/>
<name>A0ABT3AZV5_9CYAN</name>
<sequence length="715" mass="79813">MMENKSSQASSSDQNKNLSSPFLQAQPFTESEGLGDDWNFRDFLGILRRRSLIIAGVAVLVMIAVVSSSLRQKPEYEGNFRLLVEPLNDDSKVVDVVKEANVDKSSLDYESQIQVLKSPKLIGDIVKELQHFYPEINYSSLANYLTITRLGETKIIEVRYRSSDANKIKKVLDTIAINYSNYSKEKRQTKLNNGIKFVETQLPSLQKRVDEIQKDLQIFRQKYDFIEPDTQAQQIATQVNNLSGQRLAVNQQLAQARANLAGLQGQEGKLAALNNATVYQQLIVQVGQLETQIAAESARFQENSPSIRTLKDKRNNLLPLLSQEARRFLDVKVAEVATQVQSLEVQSQELAKAEQKLEQRRKQLPVLARQYTEMQRNLQVATESLNRFLTTRETLQIQVAQTELPWQLIQPPTKPEAPISEDIKRSLITGFLASLAIGIGIAILIEKLDNTYHTALALKEKIKVPLLGTIPFEKQIQNSQHGTNKQNIPIVRVADSLRQSVPGLVVIPDHKYSNYSGKFLEALRVLCTNIQLLSSDRPIRSIIISSAMSGDGKSTVAFHLAQIATAMGQRVLLVDADLRQPTIHTLSNLNNLWGLSNLISTNLPVGEVIRKVPSMKELSVITSGPIPPDPTKLLSSEKMKRLMEEFHNTFDLVIYDAPILVGLADASLIAPHTNGILLVVRMDKTDSSVLKRALDNLKLSRMSVLGVVGNAQKNN</sequence>
<dbReference type="InterPro" id="IPR027417">
    <property type="entry name" value="P-loop_NTPase"/>
</dbReference>
<evidence type="ECO:0000256" key="8">
    <source>
        <dbReference type="ARBA" id="ARBA00023136"/>
    </source>
</evidence>
<dbReference type="CDD" id="cd05387">
    <property type="entry name" value="BY-kinase"/>
    <property type="match status" value="1"/>
</dbReference>
<comment type="caution">
    <text evidence="14">The sequence shown here is derived from an EMBL/GenBank/DDBJ whole genome shotgun (WGS) entry which is preliminary data.</text>
</comment>
<dbReference type="InterPro" id="IPR003856">
    <property type="entry name" value="LPS_length_determ_N"/>
</dbReference>
<dbReference type="PANTHER" id="PTHR32309:SF13">
    <property type="entry name" value="FERRIC ENTEROBACTIN TRANSPORT PROTEIN FEPE"/>
    <property type="match status" value="1"/>
</dbReference>
<evidence type="ECO:0000259" key="13">
    <source>
        <dbReference type="Pfam" id="PF02706"/>
    </source>
</evidence>
<accession>A0ABT3AZV5</accession>
<protein>
    <submittedName>
        <fullName evidence="14">Polysaccharide biosynthesis tyrosine autokinase</fullName>
    </submittedName>
</protein>
<dbReference type="Pfam" id="PF01656">
    <property type="entry name" value="CbiA"/>
    <property type="match status" value="1"/>
</dbReference>